<accession>B8IBH0</accession>
<dbReference type="Proteomes" id="UP000008207">
    <property type="component" value="Chromosome"/>
</dbReference>
<organism evidence="2 3">
    <name type="scientific">Methylobacterium nodulans (strain LMG 21967 / CNCM I-2342 / ORS 2060)</name>
    <dbReference type="NCBI Taxonomy" id="460265"/>
    <lineage>
        <taxon>Bacteria</taxon>
        <taxon>Pseudomonadati</taxon>
        <taxon>Pseudomonadota</taxon>
        <taxon>Alphaproteobacteria</taxon>
        <taxon>Hyphomicrobiales</taxon>
        <taxon>Methylobacteriaceae</taxon>
        <taxon>Methylobacterium</taxon>
    </lineage>
</organism>
<proteinExistence type="predicted"/>
<keyword evidence="3" id="KW-1185">Reference proteome</keyword>
<evidence type="ECO:0000256" key="1">
    <source>
        <dbReference type="SAM" id="MobiDB-lite"/>
    </source>
</evidence>
<evidence type="ECO:0000313" key="2">
    <source>
        <dbReference type="EMBL" id="ACL57385.1"/>
    </source>
</evidence>
<dbReference type="RefSeq" id="WP_015929065.1">
    <property type="nucleotide sequence ID" value="NC_011894.1"/>
</dbReference>
<dbReference type="AlphaFoldDB" id="B8IBH0"/>
<gene>
    <name evidence="2" type="ordered locus">Mnod_2414</name>
</gene>
<reference evidence="2 3" key="1">
    <citation type="submission" date="2009-01" db="EMBL/GenBank/DDBJ databases">
        <title>Complete sequence of chromosome of Methylobacterium nodulans ORS 2060.</title>
        <authorList>
            <consortium name="US DOE Joint Genome Institute"/>
            <person name="Lucas S."/>
            <person name="Copeland A."/>
            <person name="Lapidus A."/>
            <person name="Glavina del Rio T."/>
            <person name="Dalin E."/>
            <person name="Tice H."/>
            <person name="Bruce D."/>
            <person name="Goodwin L."/>
            <person name="Pitluck S."/>
            <person name="Sims D."/>
            <person name="Brettin T."/>
            <person name="Detter J.C."/>
            <person name="Han C."/>
            <person name="Larimer F."/>
            <person name="Land M."/>
            <person name="Hauser L."/>
            <person name="Kyrpides N."/>
            <person name="Ivanova N."/>
            <person name="Marx C.J."/>
            <person name="Richardson P."/>
        </authorList>
    </citation>
    <scope>NUCLEOTIDE SEQUENCE [LARGE SCALE GENOMIC DNA]</scope>
    <source>
        <strain evidence="3">LMG 21967 / CNCM I-2342 / ORS 2060</strain>
    </source>
</reference>
<feature type="region of interest" description="Disordered" evidence="1">
    <location>
        <begin position="48"/>
        <end position="67"/>
    </location>
</feature>
<dbReference type="KEGG" id="mno:Mnod_2414"/>
<dbReference type="EMBL" id="CP001349">
    <property type="protein sequence ID" value="ACL57385.1"/>
    <property type="molecule type" value="Genomic_DNA"/>
</dbReference>
<sequence length="67" mass="7612">MSPPLFILRLSIEARLIGRDLHCPDSAERSRTAETALRSFDGASCDTWKPERLRSPTDQPWIQNITS</sequence>
<dbReference type="STRING" id="460265.Mnod_2414"/>
<name>B8IBH0_METNO</name>
<feature type="compositionally biased region" description="Polar residues" evidence="1">
    <location>
        <begin position="56"/>
        <end position="67"/>
    </location>
</feature>
<evidence type="ECO:0000313" key="3">
    <source>
        <dbReference type="Proteomes" id="UP000008207"/>
    </source>
</evidence>
<protein>
    <submittedName>
        <fullName evidence="2">Uncharacterized protein</fullName>
    </submittedName>
</protein>
<dbReference type="HOGENOM" id="CLU_2807529_0_0_5"/>